<evidence type="ECO:0000313" key="5">
    <source>
        <dbReference type="EMBL" id="KAL0927508.1"/>
    </source>
</evidence>
<dbReference type="Proteomes" id="UP001552299">
    <property type="component" value="Unassembled WGS sequence"/>
</dbReference>
<keyword evidence="2" id="KW-0227">DNA damage</keyword>
<dbReference type="GO" id="GO:0006281">
    <property type="term" value="P:DNA repair"/>
    <property type="evidence" value="ECO:0007669"/>
    <property type="project" value="UniProtKB-KW"/>
</dbReference>
<keyword evidence="6" id="KW-1185">Reference proteome</keyword>
<dbReference type="InterPro" id="IPR039776">
    <property type="entry name" value="Pds5"/>
</dbReference>
<comment type="caution">
    <text evidence="5">The sequence shown here is derived from an EMBL/GenBank/DDBJ whole genome shotgun (WGS) entry which is preliminary data.</text>
</comment>
<evidence type="ECO:0000256" key="1">
    <source>
        <dbReference type="ARBA" id="ARBA00004123"/>
    </source>
</evidence>
<name>A0ABD0W3D0_DENTH</name>
<dbReference type="PANTHER" id="PTHR12663">
    <property type="entry name" value="ANDROGEN INDUCED INHIBITOR OF PROLIFERATION AS3 / PDS5-RELATED"/>
    <property type="match status" value="1"/>
</dbReference>
<gene>
    <name evidence="5" type="ORF">M5K25_001683</name>
</gene>
<dbReference type="GO" id="GO:0007062">
    <property type="term" value="P:sister chromatid cohesion"/>
    <property type="evidence" value="ECO:0007669"/>
    <property type="project" value="UniProtKB-ARBA"/>
</dbReference>
<protein>
    <submittedName>
        <fullName evidence="5">Uncharacterized protein</fullName>
    </submittedName>
</protein>
<evidence type="ECO:0000256" key="3">
    <source>
        <dbReference type="ARBA" id="ARBA00023204"/>
    </source>
</evidence>
<dbReference type="Pfam" id="PF20168">
    <property type="entry name" value="PDS5"/>
    <property type="match status" value="1"/>
</dbReference>
<organism evidence="5 6">
    <name type="scientific">Dendrobium thyrsiflorum</name>
    <name type="common">Pinecone-like raceme dendrobium</name>
    <name type="synonym">Orchid</name>
    <dbReference type="NCBI Taxonomy" id="117978"/>
    <lineage>
        <taxon>Eukaryota</taxon>
        <taxon>Viridiplantae</taxon>
        <taxon>Streptophyta</taxon>
        <taxon>Embryophyta</taxon>
        <taxon>Tracheophyta</taxon>
        <taxon>Spermatophyta</taxon>
        <taxon>Magnoliopsida</taxon>
        <taxon>Liliopsida</taxon>
        <taxon>Asparagales</taxon>
        <taxon>Orchidaceae</taxon>
        <taxon>Epidendroideae</taxon>
        <taxon>Malaxideae</taxon>
        <taxon>Dendrobiinae</taxon>
        <taxon>Dendrobium</taxon>
    </lineage>
</organism>
<accession>A0ABD0W3D0</accession>
<evidence type="ECO:0000256" key="4">
    <source>
        <dbReference type="ARBA" id="ARBA00023242"/>
    </source>
</evidence>
<evidence type="ECO:0000313" key="6">
    <source>
        <dbReference type="Proteomes" id="UP001552299"/>
    </source>
</evidence>
<evidence type="ECO:0000256" key="2">
    <source>
        <dbReference type="ARBA" id="ARBA00022763"/>
    </source>
</evidence>
<reference evidence="5 6" key="1">
    <citation type="journal article" date="2024" name="Plant Biotechnol. J.">
        <title>Dendrobium thyrsiflorum genome and its molecular insights into genes involved in important horticultural traits.</title>
        <authorList>
            <person name="Chen B."/>
            <person name="Wang J.Y."/>
            <person name="Zheng P.J."/>
            <person name="Li K.L."/>
            <person name="Liang Y.M."/>
            <person name="Chen X.F."/>
            <person name="Zhang C."/>
            <person name="Zhao X."/>
            <person name="He X."/>
            <person name="Zhang G.Q."/>
            <person name="Liu Z.J."/>
            <person name="Xu Q."/>
        </authorList>
    </citation>
    <scope>NUCLEOTIDE SEQUENCE [LARGE SCALE GENOMIC DNA]</scope>
    <source>
        <strain evidence="5">GZMU011</strain>
    </source>
</reference>
<sequence>MTQQLAEFVAVWAVRGSAGLETVVLDVQNVLVNKAVEGAGSNKMQLEAEITIDELRGRQQLKALMKKNKSEGLARVEVAAIANAAGSDQVFKLPILKGEEKWLPNTGAKVQDARTDLAAENVQVKGCQMQVGCSRFAAGMFLAELKICREVAWWKGGEGSHVKPSHKSLPNSLNLSFGTIHHAKTMISVKKRQVSVQAAYRLNDLMLEDGVKDIENKLASPPSVFQQLLLLLNKAEILLSIMEQYTSTSMLSVIQPAMKPLIAKDLLGHSDIDVKVSIASYLSEITRNNNTDASYDDDIMKEILGPIVRAFKNLDEMSSSFLKRVSIS</sequence>
<comment type="subcellular location">
    <subcellularLocation>
        <location evidence="1">Nucleus</location>
    </subcellularLocation>
</comment>
<dbReference type="AlphaFoldDB" id="A0ABD0W3D0"/>
<proteinExistence type="predicted"/>
<dbReference type="PANTHER" id="PTHR12663:SF3">
    <property type="entry name" value="SISTER CHROMATID COHESION PROTEIN PDS5 HOMOLOG C"/>
    <property type="match status" value="1"/>
</dbReference>
<dbReference type="GO" id="GO:0005634">
    <property type="term" value="C:nucleus"/>
    <property type="evidence" value="ECO:0007669"/>
    <property type="project" value="UniProtKB-SubCell"/>
</dbReference>
<keyword evidence="4" id="KW-0539">Nucleus</keyword>
<keyword evidence="3" id="KW-0234">DNA repair</keyword>
<dbReference type="EMBL" id="JANQDX010000002">
    <property type="protein sequence ID" value="KAL0927508.1"/>
    <property type="molecule type" value="Genomic_DNA"/>
</dbReference>